<dbReference type="PANTHER" id="PTHR33303:SF2">
    <property type="entry name" value="COA-BINDING DOMAIN-CONTAINING PROTEIN"/>
    <property type="match status" value="1"/>
</dbReference>
<dbReference type="InterPro" id="IPR003781">
    <property type="entry name" value="CoA-bd"/>
</dbReference>
<dbReference type="Proteomes" id="UP000254925">
    <property type="component" value="Unassembled WGS sequence"/>
</dbReference>
<evidence type="ECO:0000313" key="3">
    <source>
        <dbReference type="Proteomes" id="UP000254925"/>
    </source>
</evidence>
<reference evidence="2 3" key="1">
    <citation type="submission" date="2018-07" db="EMBL/GenBank/DDBJ databases">
        <title>Genomic Encyclopedia of Type Strains, Phase IV (KMG-IV): sequencing the most valuable type-strain genomes for metagenomic binning, comparative biology and taxonomic classification.</title>
        <authorList>
            <person name="Goeker M."/>
        </authorList>
    </citation>
    <scope>NUCLEOTIDE SEQUENCE [LARGE SCALE GENOMIC DNA]</scope>
    <source>
        <strain evidence="2 3">DSM 14364</strain>
    </source>
</reference>
<dbReference type="EMBL" id="QQBB01000006">
    <property type="protein sequence ID" value="RDI57692.1"/>
    <property type="molecule type" value="Genomic_DNA"/>
</dbReference>
<sequence length="146" mass="16144">MQIQAPIDHGAYPPDYLRDILARTRTIAVVGASTDPWRPSFGVTRYLHQAGYRIIPVNPTALGQNLHGEPFRARLQDLGEPVDLVNVFRRPEYIPDVVADTIAIRAPALWLQLGIVNAVAAAQAEAAGIQVVMNRCISIEHSRLMR</sequence>
<gene>
    <name evidence="2" type="ORF">DES45_1064</name>
</gene>
<dbReference type="InterPro" id="IPR036291">
    <property type="entry name" value="NAD(P)-bd_dom_sf"/>
</dbReference>
<comment type="caution">
    <text evidence="2">The sequence shown here is derived from an EMBL/GenBank/DDBJ whole genome shotgun (WGS) entry which is preliminary data.</text>
</comment>
<keyword evidence="3" id="KW-1185">Reference proteome</keyword>
<accession>A0A370HI16</accession>
<organism evidence="2 3">
    <name type="scientific">Microvirga subterranea</name>
    <dbReference type="NCBI Taxonomy" id="186651"/>
    <lineage>
        <taxon>Bacteria</taxon>
        <taxon>Pseudomonadati</taxon>
        <taxon>Pseudomonadota</taxon>
        <taxon>Alphaproteobacteria</taxon>
        <taxon>Hyphomicrobiales</taxon>
        <taxon>Methylobacteriaceae</taxon>
        <taxon>Microvirga</taxon>
    </lineage>
</organism>
<dbReference type="SUPFAM" id="SSF51735">
    <property type="entry name" value="NAD(P)-binding Rossmann-fold domains"/>
    <property type="match status" value="1"/>
</dbReference>
<evidence type="ECO:0000313" key="2">
    <source>
        <dbReference type="EMBL" id="RDI57692.1"/>
    </source>
</evidence>
<dbReference type="Pfam" id="PF13380">
    <property type="entry name" value="CoA_binding_2"/>
    <property type="match status" value="1"/>
</dbReference>
<feature type="domain" description="CoA-binding" evidence="1">
    <location>
        <begin position="20"/>
        <end position="115"/>
    </location>
</feature>
<dbReference type="SMART" id="SM00881">
    <property type="entry name" value="CoA_binding"/>
    <property type="match status" value="1"/>
</dbReference>
<dbReference type="Gene3D" id="3.40.50.720">
    <property type="entry name" value="NAD(P)-binding Rossmann-like Domain"/>
    <property type="match status" value="1"/>
</dbReference>
<protein>
    <recommendedName>
        <fullName evidence="1">CoA-binding domain-containing protein</fullName>
    </recommendedName>
</protein>
<proteinExistence type="predicted"/>
<dbReference type="PANTHER" id="PTHR33303">
    <property type="entry name" value="CYTOPLASMIC PROTEIN-RELATED"/>
    <property type="match status" value="1"/>
</dbReference>
<dbReference type="AlphaFoldDB" id="A0A370HI16"/>
<evidence type="ECO:0000259" key="1">
    <source>
        <dbReference type="SMART" id="SM00881"/>
    </source>
</evidence>
<dbReference type="RefSeq" id="WP_210271863.1">
    <property type="nucleotide sequence ID" value="NZ_QQBB01000006.1"/>
</dbReference>
<name>A0A370HI16_9HYPH</name>